<feature type="compositionally biased region" description="Basic and acidic residues" evidence="5">
    <location>
        <begin position="1"/>
        <end position="10"/>
    </location>
</feature>
<keyword evidence="9" id="KW-1185">Reference proteome</keyword>
<dbReference type="Gene3D" id="1.20.120.350">
    <property type="entry name" value="Voltage-gated potassium channels. Chain C"/>
    <property type="match status" value="1"/>
</dbReference>
<dbReference type="PANTHER" id="PTHR10037">
    <property type="entry name" value="VOLTAGE-GATED CATION CHANNEL CALCIUM AND SODIUM"/>
    <property type="match status" value="1"/>
</dbReference>
<dbReference type="AlphaFoldDB" id="A0A812KT40"/>
<evidence type="ECO:0000256" key="3">
    <source>
        <dbReference type="ARBA" id="ARBA00022989"/>
    </source>
</evidence>
<organism evidence="8 9">
    <name type="scientific">Symbiodinium natans</name>
    <dbReference type="NCBI Taxonomy" id="878477"/>
    <lineage>
        <taxon>Eukaryota</taxon>
        <taxon>Sar</taxon>
        <taxon>Alveolata</taxon>
        <taxon>Dinophyceae</taxon>
        <taxon>Suessiales</taxon>
        <taxon>Symbiodiniaceae</taxon>
        <taxon>Symbiodinium</taxon>
    </lineage>
</organism>
<evidence type="ECO:0000256" key="4">
    <source>
        <dbReference type="ARBA" id="ARBA00023136"/>
    </source>
</evidence>
<dbReference type="InterPro" id="IPR005821">
    <property type="entry name" value="Ion_trans_dom"/>
</dbReference>
<dbReference type="Proteomes" id="UP000604046">
    <property type="component" value="Unassembled WGS sequence"/>
</dbReference>
<evidence type="ECO:0000259" key="7">
    <source>
        <dbReference type="Pfam" id="PF00520"/>
    </source>
</evidence>
<dbReference type="EMBL" id="CAJNDS010000814">
    <property type="protein sequence ID" value="CAE7235795.1"/>
    <property type="molecule type" value="Genomic_DNA"/>
</dbReference>
<keyword evidence="3 6" id="KW-1133">Transmembrane helix</keyword>
<dbReference type="Pfam" id="PF00520">
    <property type="entry name" value="Ion_trans"/>
    <property type="match status" value="1"/>
</dbReference>
<comment type="caution">
    <text evidence="8">The sequence shown here is derived from an EMBL/GenBank/DDBJ whole genome shotgun (WGS) entry which is preliminary data.</text>
</comment>
<dbReference type="InterPro" id="IPR027359">
    <property type="entry name" value="Volt_channel_dom_sf"/>
</dbReference>
<feature type="transmembrane region" description="Helical" evidence="6">
    <location>
        <begin position="410"/>
        <end position="437"/>
    </location>
</feature>
<feature type="region of interest" description="Disordered" evidence="5">
    <location>
        <begin position="169"/>
        <end position="235"/>
    </location>
</feature>
<feature type="transmembrane region" description="Helical" evidence="6">
    <location>
        <begin position="472"/>
        <end position="494"/>
    </location>
</feature>
<dbReference type="PANTHER" id="PTHR10037:SF62">
    <property type="entry name" value="SODIUM CHANNEL PROTEIN 60E"/>
    <property type="match status" value="1"/>
</dbReference>
<proteinExistence type="predicted"/>
<feature type="domain" description="Ion transport" evidence="7">
    <location>
        <begin position="334"/>
        <end position="493"/>
    </location>
</feature>
<evidence type="ECO:0000313" key="9">
    <source>
        <dbReference type="Proteomes" id="UP000604046"/>
    </source>
</evidence>
<evidence type="ECO:0000256" key="1">
    <source>
        <dbReference type="ARBA" id="ARBA00004141"/>
    </source>
</evidence>
<protein>
    <recommendedName>
        <fullName evidence="7">Ion transport domain-containing protein</fullName>
    </recommendedName>
</protein>
<reference evidence="8" key="1">
    <citation type="submission" date="2021-02" db="EMBL/GenBank/DDBJ databases">
        <authorList>
            <person name="Dougan E. K."/>
            <person name="Rhodes N."/>
            <person name="Thang M."/>
            <person name="Chan C."/>
        </authorList>
    </citation>
    <scope>NUCLEOTIDE SEQUENCE</scope>
</reference>
<comment type="subcellular location">
    <subcellularLocation>
        <location evidence="1">Membrane</location>
        <topology evidence="1">Multi-pass membrane protein</topology>
    </subcellularLocation>
</comment>
<evidence type="ECO:0000256" key="5">
    <source>
        <dbReference type="SAM" id="MobiDB-lite"/>
    </source>
</evidence>
<dbReference type="OrthoDB" id="424409at2759"/>
<name>A0A812KT40_9DINO</name>
<evidence type="ECO:0000256" key="6">
    <source>
        <dbReference type="SAM" id="Phobius"/>
    </source>
</evidence>
<keyword evidence="4 6" id="KW-0472">Membrane</keyword>
<dbReference type="GO" id="GO:0005248">
    <property type="term" value="F:voltage-gated sodium channel activity"/>
    <property type="evidence" value="ECO:0007669"/>
    <property type="project" value="TreeGrafter"/>
</dbReference>
<sequence>MSTGGTDHDPLAPTGPRSSHAAEKTQSAGQVALGMERAGPKVEGQASVRLTQQGLPEDGKLKKKKKLVVLKTAARGSLAPVAQVESPEGDLEAYVGEELLGLLSSLEERQKKIETKLEGWMDKQCDGMQRQDKLLGELLGHLASKSMVSFEERRQIADTRKRFGFEGKDKKPALSRAASDGAVMSTDTIRPPRQKDREQHIRNWEERERAKLLVPPATSRGPAAGAGEERSVSFSSVQEQRSVSFVPRETVDLETNVEGKASLFTAKSVKSGPRASAGNLSKVAQIKTIRCSVEREEAFSQLRKNQMGERYGTKGTFGSREKFVANVTSAVRSQWLEWCTLTVTVLSAVLVGWEVDRAAESSADLPAVLVVFKHLTTLLFLMEVSARILVDGKEFFDPYGDDIGWHVLEIIMVTAGIAEFIVDCAGFSGQASFLVVIRIGRAARLLRIHRVLQKVPALRMIYHSMLATTRSLFWAIAMLSIVIYCFAIVFQQVATRV</sequence>
<feature type="region of interest" description="Disordered" evidence="5">
    <location>
        <begin position="1"/>
        <end position="57"/>
    </location>
</feature>
<accession>A0A812KT40</accession>
<dbReference type="InterPro" id="IPR043203">
    <property type="entry name" value="VGCC_Ca_Na"/>
</dbReference>
<keyword evidence="2 6" id="KW-0812">Transmembrane</keyword>
<evidence type="ECO:0000256" key="2">
    <source>
        <dbReference type="ARBA" id="ARBA00022692"/>
    </source>
</evidence>
<dbReference type="GO" id="GO:0001518">
    <property type="term" value="C:voltage-gated sodium channel complex"/>
    <property type="evidence" value="ECO:0007669"/>
    <property type="project" value="TreeGrafter"/>
</dbReference>
<dbReference type="SUPFAM" id="SSF81324">
    <property type="entry name" value="Voltage-gated potassium channels"/>
    <property type="match status" value="1"/>
</dbReference>
<evidence type="ECO:0000313" key="8">
    <source>
        <dbReference type="EMBL" id="CAE7235795.1"/>
    </source>
</evidence>
<feature type="compositionally biased region" description="Basic and acidic residues" evidence="5">
    <location>
        <begin position="193"/>
        <end position="211"/>
    </location>
</feature>
<gene>
    <name evidence="8" type="ORF">SNAT2548_LOCUS10099</name>
</gene>